<dbReference type="Proteomes" id="UP000295578">
    <property type="component" value="Unassembled WGS sequence"/>
</dbReference>
<dbReference type="GO" id="GO:0009313">
    <property type="term" value="P:oligosaccharide catabolic process"/>
    <property type="evidence" value="ECO:0007669"/>
    <property type="project" value="TreeGrafter"/>
</dbReference>
<dbReference type="InterPro" id="IPR006047">
    <property type="entry name" value="GH13_cat_dom"/>
</dbReference>
<dbReference type="PANTHER" id="PTHR10357">
    <property type="entry name" value="ALPHA-AMYLASE FAMILY MEMBER"/>
    <property type="match status" value="1"/>
</dbReference>
<proteinExistence type="inferred from homology"/>
<accession>A0A4R5AJB6</accession>
<evidence type="ECO:0000259" key="5">
    <source>
        <dbReference type="SMART" id="SM00642"/>
    </source>
</evidence>
<feature type="compositionally biased region" description="Basic and acidic residues" evidence="4">
    <location>
        <begin position="429"/>
        <end position="438"/>
    </location>
</feature>
<keyword evidence="2" id="KW-0378">Hydrolase</keyword>
<name>A0A4R5AJB6_9ACTN</name>
<dbReference type="EMBL" id="SMKY01000212">
    <property type="protein sequence ID" value="TDD71845.1"/>
    <property type="molecule type" value="Genomic_DNA"/>
</dbReference>
<evidence type="ECO:0000256" key="3">
    <source>
        <dbReference type="ARBA" id="ARBA00023295"/>
    </source>
</evidence>
<dbReference type="Gene3D" id="3.90.400.10">
    <property type="entry name" value="Oligo-1,6-glucosidase, Domain 2"/>
    <property type="match status" value="1"/>
</dbReference>
<dbReference type="FunFam" id="3.90.400.10:FF:000002">
    <property type="entry name" value="Sucrose isomerase"/>
    <property type="match status" value="1"/>
</dbReference>
<dbReference type="SMART" id="SM00642">
    <property type="entry name" value="Aamy"/>
    <property type="match status" value="1"/>
</dbReference>
<reference evidence="6 7" key="1">
    <citation type="submission" date="2019-03" db="EMBL/GenBank/DDBJ databases">
        <title>Draft genome sequences of novel Actinobacteria.</title>
        <authorList>
            <person name="Sahin N."/>
            <person name="Ay H."/>
            <person name="Saygin H."/>
        </authorList>
    </citation>
    <scope>NUCLEOTIDE SEQUENCE [LARGE SCALE GENOMIC DNA]</scope>
    <source>
        <strain evidence="6 7">DSM 45941</strain>
    </source>
</reference>
<dbReference type="OrthoDB" id="3203135at2"/>
<dbReference type="Pfam" id="PF00128">
    <property type="entry name" value="Alpha-amylase"/>
    <property type="match status" value="1"/>
</dbReference>
<dbReference type="GO" id="GO:0004556">
    <property type="term" value="F:alpha-amylase activity"/>
    <property type="evidence" value="ECO:0007669"/>
    <property type="project" value="TreeGrafter"/>
</dbReference>
<dbReference type="AlphaFoldDB" id="A0A4R5AJB6"/>
<comment type="caution">
    <text evidence="6">The sequence shown here is derived from an EMBL/GenBank/DDBJ whole genome shotgun (WGS) entry which is preliminary data.</text>
</comment>
<evidence type="ECO:0000313" key="7">
    <source>
        <dbReference type="Proteomes" id="UP000295578"/>
    </source>
</evidence>
<dbReference type="InterPro" id="IPR017853">
    <property type="entry name" value="GH"/>
</dbReference>
<evidence type="ECO:0000256" key="1">
    <source>
        <dbReference type="ARBA" id="ARBA00008061"/>
    </source>
</evidence>
<keyword evidence="7" id="KW-1185">Reference proteome</keyword>
<comment type="similarity">
    <text evidence="1">Belongs to the glycosyl hydrolase 13 family.</text>
</comment>
<gene>
    <name evidence="6" type="ORF">E1293_33190</name>
</gene>
<protein>
    <submittedName>
        <fullName evidence="6">Alpha-amylase</fullName>
    </submittedName>
</protein>
<sequence length="562" mass="63146">MVVDTIPTKRIWIRLPGRWPLPWPGTPAREDHSVDHSPWWHGATLYHVYVRSFQDGDGDGYGDLQGLTGRLGYLQWLGVDALWLSPTMPSPNHDWGYDVSDYRDVHPELGTLDDLDALIAEARERGMRVLLDLVPNHTSSEHPWFVEARSDPGSPRRDYYVWAPPKDDGSLPNNWLDDTGEPAWTWDEKSGEYYLHNFLPEQPDLNWWNPAVHAEFDAIMDFWFDRGIAGFRIDVANGLYKDALLRDNPPDDGAYIYGTEVQGRYGIQHLYNFNQPEVHDVYRHWRGRAESRPEPPLLLGETWVARVDELVPYFGDGDELQLGFNFPFIFAPFEAPALSRVVAESLASFPAGTCPIWAGSNHDLPRMATRWADGDDRKTRLAHTLMATLPGTYALYYGDELGMVDSDIPARLHRDPLTAGGRNGQWPRDNARAPMRWDRTSGAGFSTGTPWLPLPDDESVNVADQRADEGSTLALVRALVLLRRDVFAGGVAAYREVEVSASRWIYTSGPLTVAAGFSDEPQRLELTGEPLLSSATVHGDLPGNAGELTLRPWEAVVLRSAR</sequence>
<dbReference type="SUPFAM" id="SSF51445">
    <property type="entry name" value="(Trans)glycosidases"/>
    <property type="match status" value="1"/>
</dbReference>
<evidence type="ECO:0000313" key="6">
    <source>
        <dbReference type="EMBL" id="TDD71845.1"/>
    </source>
</evidence>
<dbReference type="Gene3D" id="3.20.20.80">
    <property type="entry name" value="Glycosidases"/>
    <property type="match status" value="1"/>
</dbReference>
<feature type="region of interest" description="Disordered" evidence="4">
    <location>
        <begin position="415"/>
        <end position="438"/>
    </location>
</feature>
<dbReference type="InterPro" id="IPR045857">
    <property type="entry name" value="O16G_dom_2"/>
</dbReference>
<organism evidence="6 7">
    <name type="scientific">Actinomadura darangshiensis</name>
    <dbReference type="NCBI Taxonomy" id="705336"/>
    <lineage>
        <taxon>Bacteria</taxon>
        <taxon>Bacillati</taxon>
        <taxon>Actinomycetota</taxon>
        <taxon>Actinomycetes</taxon>
        <taxon>Streptosporangiales</taxon>
        <taxon>Thermomonosporaceae</taxon>
        <taxon>Actinomadura</taxon>
    </lineage>
</organism>
<keyword evidence="3" id="KW-0326">Glycosidase</keyword>
<evidence type="ECO:0000256" key="4">
    <source>
        <dbReference type="SAM" id="MobiDB-lite"/>
    </source>
</evidence>
<dbReference type="PANTHER" id="PTHR10357:SF179">
    <property type="entry name" value="NEUTRAL AND BASIC AMINO ACID TRANSPORT PROTEIN RBAT"/>
    <property type="match status" value="1"/>
</dbReference>
<evidence type="ECO:0000256" key="2">
    <source>
        <dbReference type="ARBA" id="ARBA00022801"/>
    </source>
</evidence>
<feature type="domain" description="Glycosyl hydrolase family 13 catalytic" evidence="5">
    <location>
        <begin position="47"/>
        <end position="432"/>
    </location>
</feature>